<dbReference type="Proteomes" id="UP000499080">
    <property type="component" value="Unassembled WGS sequence"/>
</dbReference>
<comment type="caution">
    <text evidence="1">The sequence shown here is derived from an EMBL/GenBank/DDBJ whole genome shotgun (WGS) entry which is preliminary data.</text>
</comment>
<dbReference type="EMBL" id="BGPR01000279">
    <property type="protein sequence ID" value="GBM09986.1"/>
    <property type="molecule type" value="Genomic_DNA"/>
</dbReference>
<protein>
    <submittedName>
        <fullName evidence="1">Uncharacterized protein</fullName>
    </submittedName>
</protein>
<sequence length="104" mass="11640">MNGYFSTVFVAIIGPRCPGGKSLLQGRRAQASKPYSSKDQPCLWTWFTLHLTERLKRSPSSVARKFGKREGASLGVVHVILSWLKFVKSFTKQPSCCFKNGTLM</sequence>
<name>A0A4Y2D1J0_ARAVE</name>
<organism evidence="1 2">
    <name type="scientific">Araneus ventricosus</name>
    <name type="common">Orbweaver spider</name>
    <name type="synonym">Epeira ventricosa</name>
    <dbReference type="NCBI Taxonomy" id="182803"/>
    <lineage>
        <taxon>Eukaryota</taxon>
        <taxon>Metazoa</taxon>
        <taxon>Ecdysozoa</taxon>
        <taxon>Arthropoda</taxon>
        <taxon>Chelicerata</taxon>
        <taxon>Arachnida</taxon>
        <taxon>Araneae</taxon>
        <taxon>Araneomorphae</taxon>
        <taxon>Entelegynae</taxon>
        <taxon>Araneoidea</taxon>
        <taxon>Araneidae</taxon>
        <taxon>Araneus</taxon>
    </lineage>
</organism>
<proteinExistence type="predicted"/>
<evidence type="ECO:0000313" key="2">
    <source>
        <dbReference type="Proteomes" id="UP000499080"/>
    </source>
</evidence>
<gene>
    <name evidence="1" type="ORF">AVEN_23980_1</name>
</gene>
<dbReference type="AlphaFoldDB" id="A0A4Y2D1J0"/>
<keyword evidence="2" id="KW-1185">Reference proteome</keyword>
<accession>A0A4Y2D1J0</accession>
<evidence type="ECO:0000313" key="1">
    <source>
        <dbReference type="EMBL" id="GBM09986.1"/>
    </source>
</evidence>
<reference evidence="1 2" key="1">
    <citation type="journal article" date="2019" name="Sci. Rep.">
        <title>Orb-weaving spider Araneus ventricosus genome elucidates the spidroin gene catalogue.</title>
        <authorList>
            <person name="Kono N."/>
            <person name="Nakamura H."/>
            <person name="Ohtoshi R."/>
            <person name="Moran D.A.P."/>
            <person name="Shinohara A."/>
            <person name="Yoshida Y."/>
            <person name="Fujiwara M."/>
            <person name="Mori M."/>
            <person name="Tomita M."/>
            <person name="Arakawa K."/>
        </authorList>
    </citation>
    <scope>NUCLEOTIDE SEQUENCE [LARGE SCALE GENOMIC DNA]</scope>
</reference>